<protein>
    <submittedName>
        <fullName evidence="1">Genomic scaffold, ProqFM164S02</fullName>
    </submittedName>
</protein>
<dbReference type="SUPFAM" id="SSF56300">
    <property type="entry name" value="Metallo-dependent phosphatases"/>
    <property type="match status" value="1"/>
</dbReference>
<gene>
    <name evidence="1" type="ORF">PROQFM164_S02g000232</name>
</gene>
<evidence type="ECO:0000313" key="2">
    <source>
        <dbReference type="Proteomes" id="UP000030686"/>
    </source>
</evidence>
<dbReference type="AlphaFoldDB" id="W6Q0L1"/>
<dbReference type="InterPro" id="IPR029052">
    <property type="entry name" value="Metallo-depent_PP-like"/>
</dbReference>
<proteinExistence type="predicted"/>
<evidence type="ECO:0000313" key="1">
    <source>
        <dbReference type="EMBL" id="CDM30083.1"/>
    </source>
</evidence>
<dbReference type="Proteomes" id="UP000030686">
    <property type="component" value="Unassembled WGS sequence"/>
</dbReference>
<keyword evidence="2" id="KW-1185">Reference proteome</keyword>
<dbReference type="Gene3D" id="3.60.21.10">
    <property type="match status" value="1"/>
</dbReference>
<dbReference type="EMBL" id="HG792016">
    <property type="protein sequence ID" value="CDM30083.1"/>
    <property type="molecule type" value="Genomic_DNA"/>
</dbReference>
<dbReference type="OrthoDB" id="630188at2759"/>
<dbReference type="OMA" id="PYTHRDS"/>
<organism evidence="1 2">
    <name type="scientific">Penicillium roqueforti (strain FM164)</name>
    <dbReference type="NCBI Taxonomy" id="1365484"/>
    <lineage>
        <taxon>Eukaryota</taxon>
        <taxon>Fungi</taxon>
        <taxon>Dikarya</taxon>
        <taxon>Ascomycota</taxon>
        <taxon>Pezizomycotina</taxon>
        <taxon>Eurotiomycetes</taxon>
        <taxon>Eurotiomycetidae</taxon>
        <taxon>Eurotiales</taxon>
        <taxon>Aspergillaceae</taxon>
        <taxon>Penicillium</taxon>
    </lineage>
</organism>
<accession>W6Q0L1</accession>
<reference evidence="1" key="1">
    <citation type="journal article" date="2014" name="Nat. Commun.">
        <title>Multiple recent horizontal transfers of a large genomic region in cheese making fungi.</title>
        <authorList>
            <person name="Cheeseman K."/>
            <person name="Ropars J."/>
            <person name="Renault P."/>
            <person name="Dupont J."/>
            <person name="Gouzy J."/>
            <person name="Branca A."/>
            <person name="Abraham A.L."/>
            <person name="Ceppi M."/>
            <person name="Conseiller E."/>
            <person name="Debuchy R."/>
            <person name="Malagnac F."/>
            <person name="Goarin A."/>
            <person name="Silar P."/>
            <person name="Lacoste S."/>
            <person name="Sallet E."/>
            <person name="Bensimon A."/>
            <person name="Giraud T."/>
            <person name="Brygoo Y."/>
        </authorList>
    </citation>
    <scope>NUCLEOTIDE SEQUENCE [LARGE SCALE GENOMIC DNA]</scope>
    <source>
        <strain evidence="1">FM164</strain>
    </source>
</reference>
<sequence>MPFSVTAFNRDTGFVIVPSTDPTAWQQFRHRPCLFLARKLSAWRPANRPDLPEKPITVVCIANAHRQRPVIPHGDILIYAGGLAADGSLTELQATLDWLRSQPHYTKIVVAGRSDRYLNVFKKGGDRWRYGYHNAAQWSDIIYLEHEHVTVTAQNGRQLQIFGSPYSPKTVPFPAFQYPETDNIWDQIPGSVDILITHTPPYTHRDSLQGCWHLLERLWRDPPRLHVFGCSLENYGSELLHYDALQEAMERIEAAGGGFVNLLKVLKALVQSFFRPSIKAKTALVNACIEGGLWHPGRQPITVVI</sequence>
<dbReference type="PANTHER" id="PTHR12905:SF0">
    <property type="entry name" value="CALCINEURIN-LIKE PHOSPHOESTERASE DOMAIN-CONTAINING PROTEIN"/>
    <property type="match status" value="1"/>
</dbReference>
<dbReference type="InterPro" id="IPR051693">
    <property type="entry name" value="UPF0046_metallophosphoest"/>
</dbReference>
<dbReference type="PANTHER" id="PTHR12905">
    <property type="entry name" value="METALLOPHOSPHOESTERASE"/>
    <property type="match status" value="1"/>
</dbReference>
<name>W6Q0L1_PENRF</name>